<gene>
    <name evidence="1" type="ORF">AGABI1DRAFT_128749</name>
</gene>
<dbReference type="KEGG" id="abp:AGABI1DRAFT128749"/>
<evidence type="ECO:0000313" key="2">
    <source>
        <dbReference type="Proteomes" id="UP000008493"/>
    </source>
</evidence>
<dbReference type="EMBL" id="JH971390">
    <property type="protein sequence ID" value="EKM79605.1"/>
    <property type="molecule type" value="Genomic_DNA"/>
</dbReference>
<proteinExistence type="predicted"/>
<dbReference type="GeneID" id="18826883"/>
<dbReference type="AlphaFoldDB" id="K5XWL4"/>
<dbReference type="Proteomes" id="UP000008493">
    <property type="component" value="Unassembled WGS sequence"/>
</dbReference>
<dbReference type="InParanoid" id="K5XWL4"/>
<organism evidence="1 2">
    <name type="scientific">Agaricus bisporus var. burnettii (strain JB137-S8 / ATCC MYA-4627 / FGSC 10392)</name>
    <name type="common">White button mushroom</name>
    <dbReference type="NCBI Taxonomy" id="597362"/>
    <lineage>
        <taxon>Eukaryota</taxon>
        <taxon>Fungi</taxon>
        <taxon>Dikarya</taxon>
        <taxon>Basidiomycota</taxon>
        <taxon>Agaricomycotina</taxon>
        <taxon>Agaricomycetes</taxon>
        <taxon>Agaricomycetidae</taxon>
        <taxon>Agaricales</taxon>
        <taxon>Agaricineae</taxon>
        <taxon>Agaricaceae</taxon>
        <taxon>Agaricus</taxon>
    </lineage>
</organism>
<accession>K5XWL4</accession>
<dbReference type="HOGENOM" id="CLU_1948200_0_0_1"/>
<keyword evidence="2" id="KW-1185">Reference proteome</keyword>
<name>K5XWL4_AGABU</name>
<protein>
    <submittedName>
        <fullName evidence="1">Uncharacterized protein</fullName>
    </submittedName>
</protein>
<sequence length="129" mass="14880">MSSSHPLVCIFFKLPPSRQSLLRIHEIAWNVFLPQLNRLNDTFEAVQAAHPSPEVNIIWSEARQFAAEKMNKLQDVVYQNYETGSHFLEFAEALQLGRSHSDEYDEFRYSTCQAYHWAPGSYQSRISGG</sequence>
<reference evidence="2" key="1">
    <citation type="journal article" date="2012" name="Proc. Natl. Acad. Sci. U.S.A.">
        <title>Genome sequence of the button mushroom Agaricus bisporus reveals mechanisms governing adaptation to a humic-rich ecological niche.</title>
        <authorList>
            <person name="Morin E."/>
            <person name="Kohler A."/>
            <person name="Baker A.R."/>
            <person name="Foulongne-Oriol M."/>
            <person name="Lombard V."/>
            <person name="Nagy L.G."/>
            <person name="Ohm R.A."/>
            <person name="Patyshakuliyeva A."/>
            <person name="Brun A."/>
            <person name="Aerts A.L."/>
            <person name="Bailey A.M."/>
            <person name="Billette C."/>
            <person name="Coutinho P.M."/>
            <person name="Deakin G."/>
            <person name="Doddapaneni H."/>
            <person name="Floudas D."/>
            <person name="Grimwood J."/>
            <person name="Hilden K."/>
            <person name="Kuees U."/>
            <person name="LaButti K.M."/>
            <person name="Lapidus A."/>
            <person name="Lindquist E.A."/>
            <person name="Lucas S.M."/>
            <person name="Murat C."/>
            <person name="Riley R.W."/>
            <person name="Salamov A.A."/>
            <person name="Schmutz J."/>
            <person name="Subramanian V."/>
            <person name="Woesten H.A.B."/>
            <person name="Xu J."/>
            <person name="Eastwood D.C."/>
            <person name="Foster G.D."/>
            <person name="Sonnenberg A.S."/>
            <person name="Cullen D."/>
            <person name="de Vries R.P."/>
            <person name="Lundell T."/>
            <person name="Hibbett D.S."/>
            <person name="Henrissat B."/>
            <person name="Burton K.S."/>
            <person name="Kerrigan R.W."/>
            <person name="Challen M.P."/>
            <person name="Grigoriev I.V."/>
            <person name="Martin F."/>
        </authorList>
    </citation>
    <scope>NUCLEOTIDE SEQUENCE [LARGE SCALE GENOMIC DNA]</scope>
    <source>
        <strain evidence="2">JB137-S8 / ATCC MYA-4627 / FGSC 10392</strain>
    </source>
</reference>
<dbReference type="RefSeq" id="XP_007330221.1">
    <property type="nucleotide sequence ID" value="XM_007330159.1"/>
</dbReference>
<evidence type="ECO:0000313" key="1">
    <source>
        <dbReference type="EMBL" id="EKM79605.1"/>
    </source>
</evidence>
<dbReference type="OMA" id="CESRRIM"/>